<name>A0A7S0ASH2_9STRA</name>
<dbReference type="InterPro" id="IPR050990">
    <property type="entry name" value="UPF0237/GcvR_regulator"/>
</dbReference>
<dbReference type="InterPro" id="IPR002912">
    <property type="entry name" value="ACT_dom"/>
</dbReference>
<dbReference type="AlphaFoldDB" id="A0A7S0ASH2"/>
<gene>
    <name evidence="2" type="ORF">MPOL1434_LOCUS7424</name>
</gene>
<evidence type="ECO:0000259" key="1">
    <source>
        <dbReference type="PROSITE" id="PS51671"/>
    </source>
</evidence>
<evidence type="ECO:0000313" key="2">
    <source>
        <dbReference type="EMBL" id="CAD8373368.1"/>
    </source>
</evidence>
<dbReference type="PANTHER" id="PTHR34875">
    <property type="entry name" value="UPF0237 PROTEIN MJ1558"/>
    <property type="match status" value="1"/>
</dbReference>
<proteinExistence type="predicted"/>
<sequence length="234" mass="25050">MSALRALPRSLTSVFRDAGAAKSLSSLSSKLYFSSASHDKTYLIVNSLGIDRTGIVSDLSKLVTDAGGNVGESQAAKVGNHFSLTMLVSVPSDKSKSLQVSLQNLSGMNTHCIETDGDPNAIKVRPSIAYSGRFVLEGVDDPGLVHKVTSALAKHNLSIDTMETADEIAPHGGTQLFKIDGICTAIAPLPKSFDSDEIREELSELGNSLNCDITLEDNVTKKKRDNWIWTEEAA</sequence>
<organism evidence="2">
    <name type="scientific">Minutocellus polymorphus</name>
    <dbReference type="NCBI Taxonomy" id="265543"/>
    <lineage>
        <taxon>Eukaryota</taxon>
        <taxon>Sar</taxon>
        <taxon>Stramenopiles</taxon>
        <taxon>Ochrophyta</taxon>
        <taxon>Bacillariophyta</taxon>
        <taxon>Mediophyceae</taxon>
        <taxon>Cymatosirophycidae</taxon>
        <taxon>Cymatosirales</taxon>
        <taxon>Cymatosiraceae</taxon>
        <taxon>Minutocellus</taxon>
    </lineage>
</organism>
<dbReference type="Pfam" id="PF13740">
    <property type="entry name" value="ACT_6"/>
    <property type="match status" value="1"/>
</dbReference>
<dbReference type="PANTHER" id="PTHR34875:SF6">
    <property type="entry name" value="UPF0237 PROTEIN MJ1558"/>
    <property type="match status" value="1"/>
</dbReference>
<feature type="domain" description="ACT" evidence="1">
    <location>
        <begin position="133"/>
        <end position="218"/>
    </location>
</feature>
<dbReference type="Gene3D" id="3.30.70.260">
    <property type="match status" value="2"/>
</dbReference>
<reference evidence="2" key="1">
    <citation type="submission" date="2021-01" db="EMBL/GenBank/DDBJ databases">
        <authorList>
            <person name="Corre E."/>
            <person name="Pelletier E."/>
            <person name="Niang G."/>
            <person name="Scheremetjew M."/>
            <person name="Finn R."/>
            <person name="Kale V."/>
            <person name="Holt S."/>
            <person name="Cochrane G."/>
            <person name="Meng A."/>
            <person name="Brown T."/>
            <person name="Cohen L."/>
        </authorList>
    </citation>
    <scope>NUCLEOTIDE SEQUENCE</scope>
    <source>
        <strain evidence="2">CCMP3303</strain>
    </source>
</reference>
<dbReference type="InterPro" id="IPR045865">
    <property type="entry name" value="ACT-like_dom_sf"/>
</dbReference>
<dbReference type="PROSITE" id="PS51671">
    <property type="entry name" value="ACT"/>
    <property type="match status" value="1"/>
</dbReference>
<accession>A0A7S0ASH2</accession>
<protein>
    <recommendedName>
        <fullName evidence="1">ACT domain-containing protein</fullName>
    </recommendedName>
</protein>
<dbReference type="EMBL" id="HBEJ01012652">
    <property type="protein sequence ID" value="CAD8373368.1"/>
    <property type="molecule type" value="Transcribed_RNA"/>
</dbReference>
<dbReference type="SUPFAM" id="SSF55021">
    <property type="entry name" value="ACT-like"/>
    <property type="match status" value="2"/>
</dbReference>